<dbReference type="Gene3D" id="3.30.450.20">
    <property type="entry name" value="PAS domain"/>
    <property type="match status" value="1"/>
</dbReference>
<dbReference type="Pfam" id="PF00672">
    <property type="entry name" value="HAMP"/>
    <property type="match status" value="1"/>
</dbReference>
<dbReference type="InterPro" id="IPR003660">
    <property type="entry name" value="HAMP_dom"/>
</dbReference>
<dbReference type="PROSITE" id="PS50885">
    <property type="entry name" value="HAMP"/>
    <property type="match status" value="1"/>
</dbReference>
<dbReference type="STRING" id="80852.AWOD_I_1404"/>
<dbReference type="InterPro" id="IPR004090">
    <property type="entry name" value="Chemotax_Me-accpt_rcpt"/>
</dbReference>
<dbReference type="PANTHER" id="PTHR32089:SF55">
    <property type="entry name" value="METHYL ACCEPTING SENSORY TRANSDUCER WITH CACHE_2 SMALL MOLECULE BINDING DOMAIN"/>
    <property type="match status" value="1"/>
</dbReference>
<keyword evidence="4 10" id="KW-1133">Transmembrane helix</keyword>
<dbReference type="GO" id="GO:0004888">
    <property type="term" value="F:transmembrane signaling receptor activity"/>
    <property type="evidence" value="ECO:0007669"/>
    <property type="project" value="InterPro"/>
</dbReference>
<evidence type="ECO:0000256" key="1">
    <source>
        <dbReference type="ARBA" id="ARBA00004651"/>
    </source>
</evidence>
<protein>
    <submittedName>
        <fullName evidence="13">Methyl-accepting chemotaxis protein</fullName>
    </submittedName>
</protein>
<dbReference type="KEGG" id="awd:AWOD_I_1404"/>
<evidence type="ECO:0000256" key="2">
    <source>
        <dbReference type="ARBA" id="ARBA00022475"/>
    </source>
</evidence>
<feature type="domain" description="HAMP" evidence="12">
    <location>
        <begin position="230"/>
        <end position="284"/>
    </location>
</feature>
<keyword evidence="2" id="KW-1003">Cell membrane</keyword>
<evidence type="ECO:0000256" key="3">
    <source>
        <dbReference type="ARBA" id="ARBA00022692"/>
    </source>
</evidence>
<evidence type="ECO:0000313" key="14">
    <source>
        <dbReference type="Proteomes" id="UP000032427"/>
    </source>
</evidence>
<reference evidence="14" key="1">
    <citation type="submission" date="2014-09" db="EMBL/GenBank/DDBJ databases">
        <authorList>
            <person name="Hjerde E."/>
        </authorList>
    </citation>
    <scope>NUCLEOTIDE SEQUENCE [LARGE SCALE GENOMIC DNA]</scope>
    <source>
        <strain evidence="14">06/09/139</strain>
    </source>
</reference>
<evidence type="ECO:0000256" key="9">
    <source>
        <dbReference type="SAM" id="MobiDB-lite"/>
    </source>
</evidence>
<evidence type="ECO:0000259" key="12">
    <source>
        <dbReference type="PROSITE" id="PS50885"/>
    </source>
</evidence>
<dbReference type="Gene3D" id="1.10.287.950">
    <property type="entry name" value="Methyl-accepting chemotaxis protein"/>
    <property type="match status" value="1"/>
</dbReference>
<dbReference type="PANTHER" id="PTHR32089">
    <property type="entry name" value="METHYL-ACCEPTING CHEMOTAXIS PROTEIN MCPB"/>
    <property type="match status" value="1"/>
</dbReference>
<feature type="compositionally biased region" description="Basic and acidic residues" evidence="9">
    <location>
        <begin position="349"/>
        <end position="358"/>
    </location>
</feature>
<dbReference type="SMART" id="SM00304">
    <property type="entry name" value="HAMP"/>
    <property type="match status" value="1"/>
</dbReference>
<comment type="subcellular location">
    <subcellularLocation>
        <location evidence="1">Cell membrane</location>
        <topology evidence="1">Multi-pass membrane protein</topology>
    </subcellularLocation>
</comment>
<evidence type="ECO:0000256" key="4">
    <source>
        <dbReference type="ARBA" id="ARBA00022989"/>
    </source>
</evidence>
<dbReference type="Pfam" id="PF17200">
    <property type="entry name" value="sCache_2"/>
    <property type="match status" value="1"/>
</dbReference>
<comment type="similarity">
    <text evidence="7">Belongs to the methyl-accepting chemotaxis (MCP) protein family.</text>
</comment>
<organism evidence="13 14">
    <name type="scientific">Aliivibrio wodanis</name>
    <dbReference type="NCBI Taxonomy" id="80852"/>
    <lineage>
        <taxon>Bacteria</taxon>
        <taxon>Pseudomonadati</taxon>
        <taxon>Pseudomonadota</taxon>
        <taxon>Gammaproteobacteria</taxon>
        <taxon>Vibrionales</taxon>
        <taxon>Vibrionaceae</taxon>
        <taxon>Aliivibrio</taxon>
    </lineage>
</organism>
<dbReference type="PATRIC" id="fig|80852.17.peg.1442"/>
<proteinExistence type="inferred from homology"/>
<dbReference type="GO" id="GO:0006935">
    <property type="term" value="P:chemotaxis"/>
    <property type="evidence" value="ECO:0007669"/>
    <property type="project" value="InterPro"/>
</dbReference>
<feature type="region of interest" description="Disordered" evidence="9">
    <location>
        <begin position="340"/>
        <end position="362"/>
    </location>
</feature>
<dbReference type="HOGENOM" id="CLU_000445_107_21_6"/>
<evidence type="ECO:0000259" key="11">
    <source>
        <dbReference type="PROSITE" id="PS50111"/>
    </source>
</evidence>
<dbReference type="InterPro" id="IPR004089">
    <property type="entry name" value="MCPsignal_dom"/>
</dbReference>
<dbReference type="PROSITE" id="PS50111">
    <property type="entry name" value="CHEMOTAXIS_TRANSDUC_2"/>
    <property type="match status" value="1"/>
</dbReference>
<dbReference type="InterPro" id="IPR033480">
    <property type="entry name" value="sCache_2"/>
</dbReference>
<dbReference type="SMART" id="SM01049">
    <property type="entry name" value="Cache_2"/>
    <property type="match status" value="1"/>
</dbReference>
<evidence type="ECO:0000313" key="13">
    <source>
        <dbReference type="EMBL" id="CED71481.1"/>
    </source>
</evidence>
<keyword evidence="5 10" id="KW-0472">Membrane</keyword>
<keyword evidence="3 10" id="KW-0812">Transmembrane</keyword>
<dbReference type="Pfam" id="PF00015">
    <property type="entry name" value="MCPsignal"/>
    <property type="match status" value="1"/>
</dbReference>
<evidence type="ECO:0000256" key="8">
    <source>
        <dbReference type="PROSITE-ProRule" id="PRU00284"/>
    </source>
</evidence>
<dbReference type="Proteomes" id="UP000032427">
    <property type="component" value="Chromosome 1"/>
</dbReference>
<evidence type="ECO:0000256" key="6">
    <source>
        <dbReference type="ARBA" id="ARBA00023224"/>
    </source>
</evidence>
<dbReference type="GO" id="GO:0007165">
    <property type="term" value="P:signal transduction"/>
    <property type="evidence" value="ECO:0007669"/>
    <property type="project" value="UniProtKB-KW"/>
</dbReference>
<dbReference type="CDD" id="cd06225">
    <property type="entry name" value="HAMP"/>
    <property type="match status" value="1"/>
</dbReference>
<dbReference type="EMBL" id="LN554846">
    <property type="protein sequence ID" value="CED71481.1"/>
    <property type="molecule type" value="Genomic_DNA"/>
</dbReference>
<keyword evidence="14" id="KW-1185">Reference proteome</keyword>
<evidence type="ECO:0000256" key="10">
    <source>
        <dbReference type="SAM" id="Phobius"/>
    </source>
</evidence>
<accession>A0A090IL60</accession>
<evidence type="ECO:0000256" key="5">
    <source>
        <dbReference type="ARBA" id="ARBA00023136"/>
    </source>
</evidence>
<dbReference type="SMART" id="SM00283">
    <property type="entry name" value="MA"/>
    <property type="match status" value="1"/>
</dbReference>
<keyword evidence="6 8" id="KW-0807">Transducer</keyword>
<dbReference type="FunFam" id="1.10.287.950:FF:000001">
    <property type="entry name" value="Methyl-accepting chemotaxis sensory transducer"/>
    <property type="match status" value="1"/>
</dbReference>
<sequence>MNKLPMKVKFFLIAIIPMLLVLIVSLSITVSLQKDALEQEVNNYQDVLLSERKKQLKDNVLVGKAVVEDIITKHGVTEKSKTLALEALVNARFGEAGSGYFFVFDGSGTYVVHAEKRSMIGKSGMGLTDPNGVKIVVGLQNAARNGGGFVPYVYEKPGSSSPQPKISYSSPINGSKWFIGTGVYIDDINTSVANYREDAQQRLRHQIKLVLLWSIGLLIMTIVVMNYVAYKVTAPLRSMLSTFEDIANGEGDLTHRVNAEGKDEIAKLGQAFDLFVSKLHGIMSEVSATTGQVSQAATTINQQTEHLKSQLEEHNQETEQVVTAVTEMSSTAHEVAQNANQVSNATSDANKDAKEAQDKVTISTESINSLEMNVEKTSHHMGSLHDQSQKINGVLQVIGEIAEQTNLLALNAAIEAARAGEQGRGFAVVADEVRNLASRTQGSTHEIKVMLDELHQFVQQAVSSMNESQATCGLVVSSSSDISSGLNAVSNAVESINDMTAHIATAATEQSSVTEEINRNLVSIRTIVSSLVESSYDSSKVANELTDAGNQLQQLVKQFKL</sequence>
<dbReference type="CDD" id="cd11386">
    <property type="entry name" value="MCP_signal"/>
    <property type="match status" value="1"/>
</dbReference>
<dbReference type="GeneID" id="28540961"/>
<dbReference type="GO" id="GO:0005886">
    <property type="term" value="C:plasma membrane"/>
    <property type="evidence" value="ECO:0007669"/>
    <property type="project" value="UniProtKB-SubCell"/>
</dbReference>
<feature type="transmembrane region" description="Helical" evidence="10">
    <location>
        <begin position="210"/>
        <end position="230"/>
    </location>
</feature>
<dbReference type="AlphaFoldDB" id="A0A090IL60"/>
<dbReference type="SUPFAM" id="SSF58104">
    <property type="entry name" value="Methyl-accepting chemotaxis protein (MCP) signaling domain"/>
    <property type="match status" value="1"/>
</dbReference>
<name>A0A090IL60_9GAMM</name>
<gene>
    <name evidence="13" type="ORF">AWOD_I_1404</name>
</gene>
<dbReference type="PRINTS" id="PR00260">
    <property type="entry name" value="CHEMTRNSDUCR"/>
</dbReference>
<feature type="domain" description="Methyl-accepting transducer" evidence="11">
    <location>
        <begin position="289"/>
        <end position="525"/>
    </location>
</feature>
<dbReference type="OrthoDB" id="2489132at2"/>
<evidence type="ECO:0000256" key="7">
    <source>
        <dbReference type="ARBA" id="ARBA00029447"/>
    </source>
</evidence>